<feature type="chain" id="PRO_5005894164" evidence="1">
    <location>
        <begin position="21"/>
        <end position="431"/>
    </location>
</feature>
<dbReference type="AlphaFoldDB" id="A0A0N5B9S8"/>
<evidence type="ECO:0000256" key="1">
    <source>
        <dbReference type="SAM" id="SignalP"/>
    </source>
</evidence>
<name>A0A0N5B9S8_STREA</name>
<keyword evidence="2" id="KW-1185">Reference proteome</keyword>
<dbReference type="Pfam" id="PF13896">
    <property type="entry name" value="Glyco_transf_49"/>
    <property type="match status" value="1"/>
</dbReference>
<sequence>MKILFLFHIILICFISSIITSENFALYDFNTSTHFTKNFSTPFKSNFTWFHYKTFTVISHIIEGQKPDYLNSLTLVLHISNDRSFNGLEDRLKNWDGPISLGIYMVNDKIMSAETECTICTLKSYLKDRNNVSVHFIFKKTNISDDDMIYLKKATFCDNFNVDKKQNQCVIVNRKDKLKKLVSYPINTIRNVARKLAHTKFLIVTDSDQMFSPDFIKKVLPVVKKGYSKNKKTVYVIRVFETVSENYIDGPKNKKELHRMLEDHKAFVFHHQNIIYLGIPKLREWFKVKDNNQSSIQFENPYNNDAWEPKIIIPDDAPYHDENFPYPYRDNTVMRWSLCIEGYKFLVLNNVFMYHLGVKSLNESNNMREARRINRSKYLSARKNFTKRYRKKYSKNVDVCMKVPNVEERKKLLSDNIFILKSFRKQRRMYK</sequence>
<dbReference type="WBParaSite" id="SPAL_0000279800.1">
    <property type="protein sequence ID" value="SPAL_0000279800.1"/>
    <property type="gene ID" value="SPAL_0000279800"/>
</dbReference>
<dbReference type="Proteomes" id="UP000046392">
    <property type="component" value="Unplaced"/>
</dbReference>
<dbReference type="Gene3D" id="3.90.550.10">
    <property type="entry name" value="Spore Coat Polysaccharide Biosynthesis Protein SpsA, Chain A"/>
    <property type="match status" value="1"/>
</dbReference>
<evidence type="ECO:0000313" key="3">
    <source>
        <dbReference type="WBParaSite" id="SPAL_0000279800.1"/>
    </source>
</evidence>
<dbReference type="PANTHER" id="PTHR47411">
    <property type="entry name" value="B3GNT1, BETA-1,3-N-ACETYLGUCOSAMINYLTRANSFERASE 1, HOMOLOG"/>
    <property type="match status" value="1"/>
</dbReference>
<dbReference type="InterPro" id="IPR029044">
    <property type="entry name" value="Nucleotide-diphossugar_trans"/>
</dbReference>
<protein>
    <submittedName>
        <fullName evidence="3">N-acetyllactosaminide beta-1,3-N-acetylglucosaminyltransferase</fullName>
    </submittedName>
</protein>
<proteinExistence type="predicted"/>
<reference evidence="3" key="1">
    <citation type="submission" date="2017-02" db="UniProtKB">
        <authorList>
            <consortium name="WormBaseParasite"/>
        </authorList>
    </citation>
    <scope>IDENTIFICATION</scope>
</reference>
<dbReference type="SUPFAM" id="SSF53448">
    <property type="entry name" value="Nucleotide-diphospho-sugar transferases"/>
    <property type="match status" value="1"/>
</dbReference>
<feature type="signal peptide" evidence="1">
    <location>
        <begin position="1"/>
        <end position="20"/>
    </location>
</feature>
<evidence type="ECO:0000313" key="2">
    <source>
        <dbReference type="Proteomes" id="UP000046392"/>
    </source>
</evidence>
<organism evidence="2 3">
    <name type="scientific">Strongyloides papillosus</name>
    <name type="common">Intestinal threadworm</name>
    <dbReference type="NCBI Taxonomy" id="174720"/>
    <lineage>
        <taxon>Eukaryota</taxon>
        <taxon>Metazoa</taxon>
        <taxon>Ecdysozoa</taxon>
        <taxon>Nematoda</taxon>
        <taxon>Chromadorea</taxon>
        <taxon>Rhabditida</taxon>
        <taxon>Tylenchina</taxon>
        <taxon>Panagrolaimomorpha</taxon>
        <taxon>Strongyloidoidea</taxon>
        <taxon>Strongyloididae</taxon>
        <taxon>Strongyloides</taxon>
    </lineage>
</organism>
<keyword evidence="1" id="KW-0732">Signal</keyword>
<accession>A0A0N5B9S8</accession>
<dbReference type="PANTHER" id="PTHR47411:SF3">
    <property type="entry name" value="I-BETA-1,3-N-ACETYLGLUCOSAMINYLTRANSFERASE"/>
    <property type="match status" value="1"/>
</dbReference>